<name>A0A9W7BR30_9STRA</name>
<evidence type="ECO:0000256" key="2">
    <source>
        <dbReference type="ARBA" id="ARBA00022857"/>
    </source>
</evidence>
<evidence type="ECO:0000313" key="5">
    <source>
        <dbReference type="EMBL" id="GMH91118.1"/>
    </source>
</evidence>
<evidence type="ECO:0000313" key="6">
    <source>
        <dbReference type="Proteomes" id="UP001165160"/>
    </source>
</evidence>
<dbReference type="EMBL" id="BRXX01000112">
    <property type="protein sequence ID" value="GMH91118.1"/>
    <property type="molecule type" value="Genomic_DNA"/>
</dbReference>
<reference evidence="6" key="1">
    <citation type="journal article" date="2023" name="Commun. Biol.">
        <title>Genome analysis of Parmales, the sister group of diatoms, reveals the evolutionary specialization of diatoms from phago-mixotrophs to photoautotrophs.</title>
        <authorList>
            <person name="Ban H."/>
            <person name="Sato S."/>
            <person name="Yoshikawa S."/>
            <person name="Yamada K."/>
            <person name="Nakamura Y."/>
            <person name="Ichinomiya M."/>
            <person name="Sato N."/>
            <person name="Blanc-Mathieu R."/>
            <person name="Endo H."/>
            <person name="Kuwata A."/>
            <person name="Ogata H."/>
        </authorList>
    </citation>
    <scope>NUCLEOTIDE SEQUENCE [LARGE SCALE GENOMIC DNA]</scope>
    <source>
        <strain evidence="6">NIES 3699</strain>
    </source>
</reference>
<dbReference type="Pfam" id="PF00106">
    <property type="entry name" value="adh_short"/>
    <property type="match status" value="1"/>
</dbReference>
<dbReference type="InterPro" id="IPR002347">
    <property type="entry name" value="SDR_fam"/>
</dbReference>
<feature type="chain" id="PRO_5040777458" description="NAD(P)-binding protein" evidence="4">
    <location>
        <begin position="22"/>
        <end position="394"/>
    </location>
</feature>
<keyword evidence="6" id="KW-1185">Reference proteome</keyword>
<organism evidence="5 6">
    <name type="scientific">Triparma verrucosa</name>
    <dbReference type="NCBI Taxonomy" id="1606542"/>
    <lineage>
        <taxon>Eukaryota</taxon>
        <taxon>Sar</taxon>
        <taxon>Stramenopiles</taxon>
        <taxon>Ochrophyta</taxon>
        <taxon>Bolidophyceae</taxon>
        <taxon>Parmales</taxon>
        <taxon>Triparmaceae</taxon>
        <taxon>Triparma</taxon>
    </lineage>
</organism>
<dbReference type="PANTHER" id="PTHR24320:SF282">
    <property type="entry name" value="WW DOMAIN-CONTAINING OXIDOREDUCTASE"/>
    <property type="match status" value="1"/>
</dbReference>
<dbReference type="SUPFAM" id="SSF51735">
    <property type="entry name" value="NAD(P)-binding Rossmann-fold domains"/>
    <property type="match status" value="1"/>
</dbReference>
<dbReference type="PANTHER" id="PTHR24320">
    <property type="entry name" value="RETINOL DEHYDROGENASE"/>
    <property type="match status" value="1"/>
</dbReference>
<dbReference type="PRINTS" id="PR00081">
    <property type="entry name" value="GDHRDH"/>
</dbReference>
<keyword evidence="3" id="KW-0560">Oxidoreductase</keyword>
<dbReference type="AlphaFoldDB" id="A0A9W7BR30"/>
<evidence type="ECO:0000256" key="4">
    <source>
        <dbReference type="SAM" id="SignalP"/>
    </source>
</evidence>
<proteinExistence type="inferred from homology"/>
<accession>A0A9W7BR30</accession>
<dbReference type="GO" id="GO:0016491">
    <property type="term" value="F:oxidoreductase activity"/>
    <property type="evidence" value="ECO:0007669"/>
    <property type="project" value="UniProtKB-KW"/>
</dbReference>
<comment type="similarity">
    <text evidence="1">Belongs to the short-chain dehydrogenases/reductases (SDR) family.</text>
</comment>
<gene>
    <name evidence="5" type="ORF">TrVE_jg5048</name>
</gene>
<evidence type="ECO:0000256" key="1">
    <source>
        <dbReference type="ARBA" id="ARBA00006484"/>
    </source>
</evidence>
<feature type="signal peptide" evidence="4">
    <location>
        <begin position="1"/>
        <end position="21"/>
    </location>
</feature>
<keyword evidence="2" id="KW-0521">NADP</keyword>
<sequence length="394" mass="43351">MSTFWSIAVVLFALIAQFAFMNHPYEHDHHSIGSLARGFVDPNQTPLKNVVAVVTGPTSGIGLETSKTLLTQGATVLGIGRNPKSLARVADEVADLPGKFVTFKADLSDLSAVSSAADEILAEYTSIDFLVNNAGIHYGNPMQTNKIDIESKTKGYDLCFVTNYLSHFLLTEKLLPALEKSNLADPRIVQVSSTYHWLSDGFMLGTSHPDSPGMPLAAKGDFYDYRHRATAYGNSKLAQHLHTKSVAKRLNETSSKVKIVSICPAWVGTDIAPEGPMRSIVKTFAFTPSQGIYSLLMALFRPEVESGDFVGNTNVVTHLPGKEYMITSNMKVNLGGLGIVHLREHCTDFLAMVLMVAQRFNFGWFIQSSSPESYDEKLQEELYIWSKGVSKEFE</sequence>
<protein>
    <recommendedName>
        <fullName evidence="7">NAD(P)-binding protein</fullName>
    </recommendedName>
</protein>
<evidence type="ECO:0008006" key="7">
    <source>
        <dbReference type="Google" id="ProtNLM"/>
    </source>
</evidence>
<dbReference type="Gene3D" id="3.40.50.720">
    <property type="entry name" value="NAD(P)-binding Rossmann-like Domain"/>
    <property type="match status" value="1"/>
</dbReference>
<dbReference type="InterPro" id="IPR036291">
    <property type="entry name" value="NAD(P)-bd_dom_sf"/>
</dbReference>
<comment type="caution">
    <text evidence="5">The sequence shown here is derived from an EMBL/GenBank/DDBJ whole genome shotgun (WGS) entry which is preliminary data.</text>
</comment>
<keyword evidence="4" id="KW-0732">Signal</keyword>
<dbReference type="Proteomes" id="UP001165160">
    <property type="component" value="Unassembled WGS sequence"/>
</dbReference>
<evidence type="ECO:0000256" key="3">
    <source>
        <dbReference type="ARBA" id="ARBA00023002"/>
    </source>
</evidence>